<dbReference type="PANTHER" id="PTHR12526">
    <property type="entry name" value="GLYCOSYLTRANSFERASE"/>
    <property type="match status" value="1"/>
</dbReference>
<evidence type="ECO:0000313" key="5">
    <source>
        <dbReference type="Proteomes" id="UP000241209"/>
    </source>
</evidence>
<dbReference type="EMBL" id="PZFK01000005">
    <property type="protein sequence ID" value="PTI30496.1"/>
    <property type="molecule type" value="Genomic_DNA"/>
</dbReference>
<accession>A0A2T4PVN2</accession>
<dbReference type="GeneID" id="64115492"/>
<sequence length="500" mass="58455">MNYFLVNNLGNKLTGIEKSVINRFKLFHSNKIDSHIITLSWNPHLHKHSKIFGINNNIFSMFDFFQEARHIHINTIKDWIEYWKCEQQYEIKYIPNTHDVRVFSNGTRIIYASFHDSEYKYLNYVNYFDSKGRKIKREHYDSRGFLSRIKYLTTKEKTVHESYLTPKGDVKLEVYYDPEAEKERITRIILNNFHNRDYTFDNKNELTAFFYENLYKDGDLFFSDKTGFTSPPFLLTDSKIPVISVLHSTHVKNNDDIEGSDTKNIYKSVFSNLNRFSGIIVSTKQQKMDIERLIHSSIPVFNIPVGYTEHSTLPNVQTLPEGPIKLMSIARYSPEKQLDHQIRLVSKLKEDFDQIELHLFGFGKEQKKLEDLVKTLNLEDNVKFRGFIPDLTSEMHSSHVSLITSNMEGFSLALLESLSNGLPAISYDIAYGPSELIINDKNGYLVPKNDEDKLYETVKTFLNNPELQKSFRSASIIEAQKYSQDEVIKKWHNLFNVIKS</sequence>
<dbReference type="GO" id="GO:0016757">
    <property type="term" value="F:glycosyltransferase activity"/>
    <property type="evidence" value="ECO:0007669"/>
    <property type="project" value="UniProtKB-KW"/>
</dbReference>
<dbReference type="Gene3D" id="3.40.50.2000">
    <property type="entry name" value="Glycogen Phosphorylase B"/>
    <property type="match status" value="3"/>
</dbReference>
<reference evidence="4 5" key="1">
    <citation type="journal article" date="2016" name="Front. Microbiol.">
        <title>Comprehensive Phylogenetic Analysis of Bovine Non-aureus Staphylococci Species Based on Whole-Genome Sequencing.</title>
        <authorList>
            <person name="Naushad S."/>
            <person name="Barkema H.W."/>
            <person name="Luby C."/>
            <person name="Condas L.A."/>
            <person name="Nobrega D.B."/>
            <person name="Carson D.A."/>
            <person name="De Buck J."/>
        </authorList>
    </citation>
    <scope>NUCLEOTIDE SEQUENCE [LARGE SCALE GENOMIC DNA]</scope>
    <source>
        <strain evidence="4 5">SNUC 2204</strain>
    </source>
</reference>
<evidence type="ECO:0000256" key="2">
    <source>
        <dbReference type="ARBA" id="ARBA00022679"/>
    </source>
</evidence>
<dbReference type="PANTHER" id="PTHR12526:SF629">
    <property type="entry name" value="TEICHURONIC ACID BIOSYNTHESIS GLYCOSYLTRANSFERASE TUAH-RELATED"/>
    <property type="match status" value="1"/>
</dbReference>
<evidence type="ECO:0000313" key="4">
    <source>
        <dbReference type="EMBL" id="PTI30496.1"/>
    </source>
</evidence>
<dbReference type="RefSeq" id="WP_107537131.1">
    <property type="nucleotide sequence ID" value="NZ_BMDF01000011.1"/>
</dbReference>
<dbReference type="STRING" id="1167632.GCA_000286335_02549"/>
<evidence type="ECO:0000256" key="1">
    <source>
        <dbReference type="ARBA" id="ARBA00022676"/>
    </source>
</evidence>
<dbReference type="SUPFAM" id="SSF53756">
    <property type="entry name" value="UDP-Glycosyltransferase/glycogen phosphorylase"/>
    <property type="match status" value="1"/>
</dbReference>
<proteinExistence type="predicted"/>
<dbReference type="Pfam" id="PF00534">
    <property type="entry name" value="Glycos_transf_1"/>
    <property type="match status" value="1"/>
</dbReference>
<name>A0A2T4PVN2_9STAP</name>
<gene>
    <name evidence="4" type="ORF">BU072_03565</name>
</gene>
<dbReference type="CDD" id="cd04949">
    <property type="entry name" value="GT4_GtfA-like"/>
    <property type="match status" value="1"/>
</dbReference>
<feature type="domain" description="Glycosyl transferase family 1" evidence="3">
    <location>
        <begin position="315"/>
        <end position="474"/>
    </location>
</feature>
<protein>
    <submittedName>
        <fullName evidence="4">Glycosyl transferase family 1</fullName>
    </submittedName>
</protein>
<dbReference type="InterPro" id="IPR001296">
    <property type="entry name" value="Glyco_trans_1"/>
</dbReference>
<dbReference type="AlphaFoldDB" id="A0A2T4PVN2"/>
<evidence type="ECO:0000259" key="3">
    <source>
        <dbReference type="Pfam" id="PF00534"/>
    </source>
</evidence>
<keyword evidence="1" id="KW-0328">Glycosyltransferase</keyword>
<dbReference type="Proteomes" id="UP000241209">
    <property type="component" value="Unassembled WGS sequence"/>
</dbReference>
<organism evidence="4 5">
    <name type="scientific">Mammaliicoccus vitulinus</name>
    <dbReference type="NCBI Taxonomy" id="71237"/>
    <lineage>
        <taxon>Bacteria</taxon>
        <taxon>Bacillati</taxon>
        <taxon>Bacillota</taxon>
        <taxon>Bacilli</taxon>
        <taxon>Bacillales</taxon>
        <taxon>Staphylococcaceae</taxon>
        <taxon>Mammaliicoccus</taxon>
    </lineage>
</organism>
<keyword evidence="2 4" id="KW-0808">Transferase</keyword>
<comment type="caution">
    <text evidence="4">The sequence shown here is derived from an EMBL/GenBank/DDBJ whole genome shotgun (WGS) entry which is preliminary data.</text>
</comment>